<gene>
    <name evidence="9" type="ORF">H4R18_004779</name>
</gene>
<evidence type="ECO:0000256" key="5">
    <source>
        <dbReference type="ARBA" id="ARBA00023288"/>
    </source>
</evidence>
<evidence type="ECO:0000256" key="6">
    <source>
        <dbReference type="SAM" id="MobiDB-lite"/>
    </source>
</evidence>
<keyword evidence="7" id="KW-1133">Transmembrane helix</keyword>
<feature type="compositionally biased region" description="Low complexity" evidence="6">
    <location>
        <begin position="171"/>
        <end position="192"/>
    </location>
</feature>
<evidence type="ECO:0000259" key="8">
    <source>
        <dbReference type="PROSITE" id="PS50076"/>
    </source>
</evidence>
<keyword evidence="2 7" id="KW-0472">Membrane</keyword>
<feature type="transmembrane region" description="Helical" evidence="7">
    <location>
        <begin position="386"/>
        <end position="410"/>
    </location>
</feature>
<reference evidence="9" key="1">
    <citation type="submission" date="2022-07" db="EMBL/GenBank/DDBJ databases">
        <title>Phylogenomic reconstructions and comparative analyses of Kickxellomycotina fungi.</title>
        <authorList>
            <person name="Reynolds N.K."/>
            <person name="Stajich J.E."/>
            <person name="Barry K."/>
            <person name="Grigoriev I.V."/>
            <person name="Crous P."/>
            <person name="Smith M.E."/>
        </authorList>
    </citation>
    <scope>NUCLEOTIDE SEQUENCE</scope>
    <source>
        <strain evidence="9">NBRC 105414</strain>
    </source>
</reference>
<dbReference type="OrthoDB" id="10250354at2759"/>
<dbReference type="InterPro" id="IPR018253">
    <property type="entry name" value="DnaJ_domain_CS"/>
</dbReference>
<feature type="transmembrane region" description="Helical" evidence="7">
    <location>
        <begin position="341"/>
        <end position="366"/>
    </location>
</feature>
<organism evidence="9 10">
    <name type="scientific">Coemansia javaensis</name>
    <dbReference type="NCBI Taxonomy" id="2761396"/>
    <lineage>
        <taxon>Eukaryota</taxon>
        <taxon>Fungi</taxon>
        <taxon>Fungi incertae sedis</taxon>
        <taxon>Zoopagomycota</taxon>
        <taxon>Kickxellomycotina</taxon>
        <taxon>Kickxellomycetes</taxon>
        <taxon>Kickxellales</taxon>
        <taxon>Kickxellaceae</taxon>
        <taxon>Coemansia</taxon>
    </lineage>
</organism>
<evidence type="ECO:0000256" key="3">
    <source>
        <dbReference type="ARBA" id="ARBA00023139"/>
    </source>
</evidence>
<dbReference type="SMART" id="SM00271">
    <property type="entry name" value="DnaJ"/>
    <property type="match status" value="1"/>
</dbReference>
<dbReference type="Gene3D" id="1.10.287.110">
    <property type="entry name" value="DnaJ domain"/>
    <property type="match status" value="1"/>
</dbReference>
<accession>A0A9W8H830</accession>
<dbReference type="PROSITE" id="PS50076">
    <property type="entry name" value="DNAJ_2"/>
    <property type="match status" value="1"/>
</dbReference>
<feature type="domain" description="J" evidence="8">
    <location>
        <begin position="21"/>
        <end position="87"/>
    </location>
</feature>
<feature type="transmembrane region" description="Helical" evidence="7">
    <location>
        <begin position="272"/>
        <end position="291"/>
    </location>
</feature>
<feature type="transmembrane region" description="Helical" evidence="7">
    <location>
        <begin position="143"/>
        <end position="166"/>
    </location>
</feature>
<dbReference type="PRINTS" id="PR00625">
    <property type="entry name" value="JDOMAIN"/>
</dbReference>
<dbReference type="CDD" id="cd06257">
    <property type="entry name" value="DnaJ"/>
    <property type="match status" value="1"/>
</dbReference>
<keyword evidence="10" id="KW-1185">Reference proteome</keyword>
<dbReference type="InterPro" id="IPR051434">
    <property type="entry name" value="DnaJ_C_subfamily_member5"/>
</dbReference>
<feature type="region of interest" description="Disordered" evidence="6">
    <location>
        <begin position="171"/>
        <end position="211"/>
    </location>
</feature>
<dbReference type="InterPro" id="IPR036869">
    <property type="entry name" value="J_dom_sf"/>
</dbReference>
<dbReference type="GO" id="GO:0016020">
    <property type="term" value="C:membrane"/>
    <property type="evidence" value="ECO:0007669"/>
    <property type="project" value="UniProtKB-SubCell"/>
</dbReference>
<feature type="transmembrane region" description="Helical" evidence="7">
    <location>
        <begin position="234"/>
        <end position="252"/>
    </location>
</feature>
<evidence type="ECO:0000313" key="9">
    <source>
        <dbReference type="EMBL" id="KAJ2778141.1"/>
    </source>
</evidence>
<evidence type="ECO:0000256" key="4">
    <source>
        <dbReference type="ARBA" id="ARBA00023186"/>
    </source>
</evidence>
<sequence>MPRPDDASERTLGGSGGSPTGLYAALGVERDATADEIKRAYRRLALQHHPDRNHGAAASSTGEFVRIQYAYDVLSDARRRRIYDRYGEMGVRMAGRVGGELLDPLVSGLLSALAFALAAVALLLIAFFALLARRVDRANEWPFAVIFAPLWAVDLAVLAALVLAAARRGDPEGSSAGADEGAGTDEAAGSDSSSDDEPTEPSGAPATDATPLLAGARRRRRRLRQIRKRAEAHVARLAALAPVVYMLLLIGFQVSLVLRLDRHVGWSALRVAAPWFCIEAVHGALLTLQLATGVLRLREQPQLGGAAVARRAGVLAANTYWWLAIRVALGLLVIGKLGGALAAWSWALVFAPAYLPALRWAVALGLLGRRLRASADAETRQNARSIVVLCAAAFGVAAAFVYSFVALVAWRLTQPLAVRLALVFVPVFVALALVCCCCSCVGLCLAYGIDATLEDEAAPAPAVPAARRISQ</sequence>
<evidence type="ECO:0000256" key="2">
    <source>
        <dbReference type="ARBA" id="ARBA00023136"/>
    </source>
</evidence>
<dbReference type="Pfam" id="PF00226">
    <property type="entry name" value="DnaJ"/>
    <property type="match status" value="1"/>
</dbReference>
<keyword evidence="3" id="KW-0564">Palmitate</keyword>
<dbReference type="SUPFAM" id="SSF46565">
    <property type="entry name" value="Chaperone J-domain"/>
    <property type="match status" value="1"/>
</dbReference>
<comment type="caution">
    <text evidence="9">The sequence shown here is derived from an EMBL/GenBank/DDBJ whole genome shotgun (WGS) entry which is preliminary data.</text>
</comment>
<protein>
    <recommendedName>
        <fullName evidence="8">J domain-containing protein</fullName>
    </recommendedName>
</protein>
<dbReference type="PROSITE" id="PS00636">
    <property type="entry name" value="DNAJ_1"/>
    <property type="match status" value="1"/>
</dbReference>
<dbReference type="PANTHER" id="PTHR44027:SF7">
    <property type="entry name" value="DNAJ HOMOLOG SUBFAMILY C MEMBER 5 HOMOLOG"/>
    <property type="match status" value="1"/>
</dbReference>
<dbReference type="EMBL" id="JANBUL010000247">
    <property type="protein sequence ID" value="KAJ2778141.1"/>
    <property type="molecule type" value="Genomic_DNA"/>
</dbReference>
<feature type="transmembrane region" description="Helical" evidence="7">
    <location>
        <begin position="312"/>
        <end position="335"/>
    </location>
</feature>
<comment type="subcellular location">
    <subcellularLocation>
        <location evidence="1">Membrane</location>
        <topology evidence="1">Lipid-anchor</topology>
    </subcellularLocation>
</comment>
<dbReference type="AlphaFoldDB" id="A0A9W8H830"/>
<dbReference type="GO" id="GO:0005737">
    <property type="term" value="C:cytoplasm"/>
    <property type="evidence" value="ECO:0007669"/>
    <property type="project" value="UniProtKB-ARBA"/>
</dbReference>
<feature type="transmembrane region" description="Helical" evidence="7">
    <location>
        <begin position="416"/>
        <end position="449"/>
    </location>
</feature>
<dbReference type="PANTHER" id="PTHR44027">
    <property type="entry name" value="DNAJ HOMOLOG SUBFAMILY C MEMBER 5 HOMOLOG"/>
    <property type="match status" value="1"/>
</dbReference>
<proteinExistence type="predicted"/>
<evidence type="ECO:0000313" key="10">
    <source>
        <dbReference type="Proteomes" id="UP001140217"/>
    </source>
</evidence>
<dbReference type="InterPro" id="IPR001623">
    <property type="entry name" value="DnaJ_domain"/>
</dbReference>
<keyword evidence="7" id="KW-0812">Transmembrane</keyword>
<evidence type="ECO:0000256" key="1">
    <source>
        <dbReference type="ARBA" id="ARBA00004635"/>
    </source>
</evidence>
<dbReference type="Proteomes" id="UP001140217">
    <property type="component" value="Unassembled WGS sequence"/>
</dbReference>
<feature type="transmembrane region" description="Helical" evidence="7">
    <location>
        <begin position="105"/>
        <end position="131"/>
    </location>
</feature>
<evidence type="ECO:0000256" key="7">
    <source>
        <dbReference type="SAM" id="Phobius"/>
    </source>
</evidence>
<keyword evidence="4" id="KW-0143">Chaperone</keyword>
<name>A0A9W8H830_9FUNG</name>
<keyword evidence="5" id="KW-0449">Lipoprotein</keyword>